<gene>
    <name evidence="5" type="primary">gerBA_1</name>
    <name evidence="5" type="ORF">Psch_00875</name>
</gene>
<comment type="similarity">
    <text evidence="1">Belongs to the GerABKA family.</text>
</comment>
<reference evidence="5 6" key="1">
    <citation type="journal article" date="2018" name="Environ. Microbiol.">
        <title>Novel energy conservation strategies and behaviour of Pelotomaculum schinkii driving syntrophic propionate catabolism.</title>
        <authorList>
            <person name="Hidalgo-Ahumada C.A.P."/>
            <person name="Nobu M.K."/>
            <person name="Narihiro T."/>
            <person name="Tamaki H."/>
            <person name="Liu W.T."/>
            <person name="Kamagata Y."/>
            <person name="Stams A.J.M."/>
            <person name="Imachi H."/>
            <person name="Sousa D.Z."/>
        </authorList>
    </citation>
    <scope>NUCLEOTIDE SEQUENCE [LARGE SCALE GENOMIC DNA]</scope>
    <source>
        <strain evidence="5 6">HH</strain>
    </source>
</reference>
<feature type="transmembrane region" description="Helical" evidence="4">
    <location>
        <begin position="415"/>
        <end position="435"/>
    </location>
</feature>
<evidence type="ECO:0000256" key="2">
    <source>
        <dbReference type="ARBA" id="ARBA00023136"/>
    </source>
</evidence>
<dbReference type="GO" id="GO:0009847">
    <property type="term" value="P:spore germination"/>
    <property type="evidence" value="ECO:0007669"/>
    <property type="project" value="InterPro"/>
</dbReference>
<feature type="region of interest" description="Disordered" evidence="3">
    <location>
        <begin position="544"/>
        <end position="602"/>
    </location>
</feature>
<evidence type="ECO:0000256" key="4">
    <source>
        <dbReference type="SAM" id="Phobius"/>
    </source>
</evidence>
<dbReference type="EMBL" id="QFGA01000001">
    <property type="protein sequence ID" value="TEB07328.1"/>
    <property type="molecule type" value="Genomic_DNA"/>
</dbReference>
<dbReference type="GO" id="GO:0016020">
    <property type="term" value="C:membrane"/>
    <property type="evidence" value="ECO:0007669"/>
    <property type="project" value="InterPro"/>
</dbReference>
<keyword evidence="4" id="KW-0812">Transmembrane</keyword>
<evidence type="ECO:0000256" key="3">
    <source>
        <dbReference type="SAM" id="MobiDB-lite"/>
    </source>
</evidence>
<dbReference type="PIRSF" id="PIRSF005690">
    <property type="entry name" value="GerBA"/>
    <property type="match status" value="1"/>
</dbReference>
<keyword evidence="2 4" id="KW-0472">Membrane</keyword>
<evidence type="ECO:0000256" key="1">
    <source>
        <dbReference type="ARBA" id="ARBA00005278"/>
    </source>
</evidence>
<feature type="compositionally biased region" description="Gly residues" evidence="3">
    <location>
        <begin position="592"/>
        <end position="602"/>
    </location>
</feature>
<feature type="transmembrane region" description="Helical" evidence="4">
    <location>
        <begin position="470"/>
        <end position="495"/>
    </location>
</feature>
<feature type="transmembrane region" description="Helical" evidence="4">
    <location>
        <begin position="441"/>
        <end position="463"/>
    </location>
</feature>
<keyword evidence="4" id="KW-1133">Transmembrane helix</keyword>
<protein>
    <submittedName>
        <fullName evidence="5">Spore germination protein B1</fullName>
    </submittedName>
</protein>
<comment type="caution">
    <text evidence="5">The sequence shown here is derived from an EMBL/GenBank/DDBJ whole genome shotgun (WGS) entry which is preliminary data.</text>
</comment>
<dbReference type="PANTHER" id="PTHR22550">
    <property type="entry name" value="SPORE GERMINATION PROTEIN"/>
    <property type="match status" value="1"/>
</dbReference>
<accession>A0A4Y7RE88</accession>
<dbReference type="AlphaFoldDB" id="A0A4Y7RE88"/>
<dbReference type="Pfam" id="PF03323">
    <property type="entry name" value="GerA"/>
    <property type="match status" value="1"/>
</dbReference>
<feature type="transmembrane region" description="Helical" evidence="4">
    <location>
        <begin position="343"/>
        <end position="365"/>
    </location>
</feature>
<evidence type="ECO:0000313" key="6">
    <source>
        <dbReference type="Proteomes" id="UP000298324"/>
    </source>
</evidence>
<feature type="compositionally biased region" description="Polar residues" evidence="3">
    <location>
        <begin position="568"/>
        <end position="577"/>
    </location>
</feature>
<dbReference type="InterPro" id="IPR004995">
    <property type="entry name" value="Spore_Ger"/>
</dbReference>
<name>A0A4Y7RE88_9FIRM</name>
<sequence length="602" mass="65351">MKLLFLIGYSNGGCVLRLNIFSGLIRKAAKKPEPCTSEPGSVDSKVFKDEELKNEKISRSLKKNVEYLDTILGRNVDAVFREFRLGAGKKENACLVYLDSLTDETRISDNILKPLLLGVAGVDSPGDNLTDVVGKSILVAAEIRSKVYNMQDVVSEILYGGSALFIDGCEEAVITILKEWPQRPVDKADVEGTVRGPKESFNETISVSTSLVRRRLRTPNLVIEGLNLGRMTHTSVALAYLKGVVSPGLLKEVRQRIDRIDIDGILESGYIEELIQDDPYSPFPQIAYTERPDRVVAALLQGRVCVFTDGTPMVLFMPATFSDLVQNPEDYYERYHFATMIRLIRFLGLAVALLLPSFYIAITTFHQEMIPTQLLISIAASREGVPFPALVEALIMEITFEALREAGLRLPRAVGQAVSIVGALVIGQAAVQAGIVSPLMVIVVAVTGIASFMSPSYSLALALRLIRFPLMFLAATLGLFGVMTGVLAMLIHLAGLRSFGVPYLSPLAPLKISDLKDFAVRAPWWAMHKRPSELAKRNVRRIAPDLKPQPPSESGDEKAFASGDGSAGPNTRTNGSAQHDKVRTPAVSRAGSKGGGGSGQGA</sequence>
<proteinExistence type="inferred from homology"/>
<dbReference type="Proteomes" id="UP000298324">
    <property type="component" value="Unassembled WGS sequence"/>
</dbReference>
<organism evidence="5 6">
    <name type="scientific">Pelotomaculum schinkii</name>
    <dbReference type="NCBI Taxonomy" id="78350"/>
    <lineage>
        <taxon>Bacteria</taxon>
        <taxon>Bacillati</taxon>
        <taxon>Bacillota</taxon>
        <taxon>Clostridia</taxon>
        <taxon>Eubacteriales</taxon>
        <taxon>Desulfotomaculaceae</taxon>
        <taxon>Pelotomaculum</taxon>
    </lineage>
</organism>
<keyword evidence="6" id="KW-1185">Reference proteome</keyword>
<dbReference type="InterPro" id="IPR050768">
    <property type="entry name" value="UPF0353/GerABKA_families"/>
</dbReference>
<evidence type="ECO:0000313" key="5">
    <source>
        <dbReference type="EMBL" id="TEB07328.1"/>
    </source>
</evidence>
<dbReference type="PANTHER" id="PTHR22550:SF5">
    <property type="entry name" value="LEUCINE ZIPPER PROTEIN 4"/>
    <property type="match status" value="1"/>
</dbReference>